<keyword evidence="5" id="KW-1185">Reference proteome</keyword>
<protein>
    <submittedName>
        <fullName evidence="4">Carbohydrate-selective porin OprB</fullName>
    </submittedName>
</protein>
<evidence type="ECO:0000256" key="3">
    <source>
        <dbReference type="SAM" id="MobiDB-lite"/>
    </source>
</evidence>
<dbReference type="InterPro" id="IPR052932">
    <property type="entry name" value="OprB_Porin"/>
</dbReference>
<evidence type="ECO:0000256" key="1">
    <source>
        <dbReference type="ARBA" id="ARBA00008769"/>
    </source>
</evidence>
<name>A0ABU8BKF3_9BRAD</name>
<evidence type="ECO:0000313" key="5">
    <source>
        <dbReference type="Proteomes" id="UP001364224"/>
    </source>
</evidence>
<dbReference type="Proteomes" id="UP001364224">
    <property type="component" value="Unassembled WGS sequence"/>
</dbReference>
<comment type="similarity">
    <text evidence="1 2">Belongs to the OprB family.</text>
</comment>
<sequence>MSKLRLSISVLAAVAMAEPAMAETDIVDGIPPVSIATSMPADGDPTGSRRWLARRGITYGLVYTGEALGNVSGGLRQGSLYQGKLEAFAAVDFGKFAGWQGLSFFGNAFQIHRTAGMRGEHFNSLITISNIEAVPSTRLSELWLGQKLFDDRFGFRFGQLAADAEFFISDYSRMFLSSDWPTITGANLPSGGPAYPLATPGVRWRFDPRQELVRARRRVQWRSWRTRNGQHHRDQFQGQRPSVADGRGSIPPQSGKR</sequence>
<gene>
    <name evidence="4" type="ORF">V1286_006552</name>
</gene>
<reference evidence="4 5" key="1">
    <citation type="submission" date="2024-02" db="EMBL/GenBank/DDBJ databases">
        <title>Adaptive strategies in a cosmopolitan and abundant soil bacterium.</title>
        <authorList>
            <person name="Carini P."/>
        </authorList>
    </citation>
    <scope>NUCLEOTIDE SEQUENCE [LARGE SCALE GENOMIC DNA]</scope>
    <source>
        <strain evidence="4 5">AZCC 1608</strain>
    </source>
</reference>
<feature type="signal peptide" evidence="2">
    <location>
        <begin position="1"/>
        <end position="22"/>
    </location>
</feature>
<dbReference type="Gene3D" id="2.40.160.180">
    <property type="entry name" value="Carbohydrate-selective porin OprB"/>
    <property type="match status" value="1"/>
</dbReference>
<organism evidence="4 5">
    <name type="scientific">Bradyrhizobium algeriense</name>
    <dbReference type="NCBI Taxonomy" id="634784"/>
    <lineage>
        <taxon>Bacteria</taxon>
        <taxon>Pseudomonadati</taxon>
        <taxon>Pseudomonadota</taxon>
        <taxon>Alphaproteobacteria</taxon>
        <taxon>Hyphomicrobiales</taxon>
        <taxon>Nitrobacteraceae</taxon>
        <taxon>Bradyrhizobium</taxon>
    </lineage>
</organism>
<dbReference type="Pfam" id="PF04966">
    <property type="entry name" value="OprB"/>
    <property type="match status" value="1"/>
</dbReference>
<dbReference type="PANTHER" id="PTHR37944:SF1">
    <property type="entry name" value="PORIN B"/>
    <property type="match status" value="1"/>
</dbReference>
<dbReference type="EMBL" id="JAZHRV010000001">
    <property type="protein sequence ID" value="MEH2559023.1"/>
    <property type="molecule type" value="Genomic_DNA"/>
</dbReference>
<dbReference type="PANTHER" id="PTHR37944">
    <property type="entry name" value="PORIN B"/>
    <property type="match status" value="1"/>
</dbReference>
<comment type="caution">
    <text evidence="4">The sequence shown here is derived from an EMBL/GenBank/DDBJ whole genome shotgun (WGS) entry which is preliminary data.</text>
</comment>
<dbReference type="InterPro" id="IPR007049">
    <property type="entry name" value="Carb-sel_porin_OprB"/>
</dbReference>
<feature type="chain" id="PRO_5044977324" evidence="2">
    <location>
        <begin position="23"/>
        <end position="257"/>
    </location>
</feature>
<dbReference type="InterPro" id="IPR038673">
    <property type="entry name" value="OprB_sf"/>
</dbReference>
<evidence type="ECO:0000256" key="2">
    <source>
        <dbReference type="RuleBase" id="RU363072"/>
    </source>
</evidence>
<keyword evidence="2" id="KW-0732">Signal</keyword>
<evidence type="ECO:0000313" key="4">
    <source>
        <dbReference type="EMBL" id="MEH2559023.1"/>
    </source>
</evidence>
<proteinExistence type="inferred from homology"/>
<accession>A0ABU8BKF3</accession>
<feature type="region of interest" description="Disordered" evidence="3">
    <location>
        <begin position="224"/>
        <end position="257"/>
    </location>
</feature>